<comment type="caution">
    <text evidence="2">The sequence shown here is derived from an EMBL/GenBank/DDBJ whole genome shotgun (WGS) entry which is preliminary data.</text>
</comment>
<protein>
    <recommendedName>
        <fullName evidence="4">Argininosuccinate lyase</fullName>
    </recommendedName>
</protein>
<reference evidence="2 3" key="1">
    <citation type="submission" date="2019-04" db="EMBL/GenBank/DDBJ databases">
        <title>Altererythrobacter aquimixticola sp. nov., isolated from sediment of junction between the ocean and a freshwater spring.</title>
        <authorList>
            <person name="Yoon J.-H."/>
        </authorList>
    </citation>
    <scope>NUCLEOTIDE SEQUENCE [LARGE SCALE GENOMIC DNA]</scope>
    <source>
        <strain evidence="2 3">SSKS-13</strain>
    </source>
</reference>
<dbReference type="PROSITE" id="PS51257">
    <property type="entry name" value="PROKAR_LIPOPROTEIN"/>
    <property type="match status" value="1"/>
</dbReference>
<feature type="chain" id="PRO_5020199548" description="Argininosuccinate lyase" evidence="1">
    <location>
        <begin position="23"/>
        <end position="81"/>
    </location>
</feature>
<dbReference type="Proteomes" id="UP000309389">
    <property type="component" value="Unassembled WGS sequence"/>
</dbReference>
<organism evidence="2 3">
    <name type="scientific">Alteraurantiacibacter aquimixticola</name>
    <dbReference type="NCBI Taxonomy" id="2489173"/>
    <lineage>
        <taxon>Bacteria</taxon>
        <taxon>Pseudomonadati</taxon>
        <taxon>Pseudomonadota</taxon>
        <taxon>Alphaproteobacteria</taxon>
        <taxon>Sphingomonadales</taxon>
        <taxon>Erythrobacteraceae</taxon>
        <taxon>Alteraurantiacibacter</taxon>
    </lineage>
</organism>
<gene>
    <name evidence="2" type="ORF">E5222_14115</name>
</gene>
<evidence type="ECO:0000256" key="1">
    <source>
        <dbReference type="SAM" id="SignalP"/>
    </source>
</evidence>
<dbReference type="OrthoDB" id="7429230at2"/>
<dbReference type="RefSeq" id="WP_136694446.1">
    <property type="nucleotide sequence ID" value="NZ_SSHH01000004.1"/>
</dbReference>
<dbReference type="EMBL" id="SSHH01000004">
    <property type="protein sequence ID" value="TIX48873.1"/>
    <property type="molecule type" value="Genomic_DNA"/>
</dbReference>
<evidence type="ECO:0000313" key="3">
    <source>
        <dbReference type="Proteomes" id="UP000309389"/>
    </source>
</evidence>
<keyword evidence="1" id="KW-0732">Signal</keyword>
<keyword evidence="3" id="KW-1185">Reference proteome</keyword>
<feature type="signal peptide" evidence="1">
    <location>
        <begin position="1"/>
        <end position="22"/>
    </location>
</feature>
<evidence type="ECO:0000313" key="2">
    <source>
        <dbReference type="EMBL" id="TIX48873.1"/>
    </source>
</evidence>
<evidence type="ECO:0008006" key="4">
    <source>
        <dbReference type="Google" id="ProtNLM"/>
    </source>
</evidence>
<dbReference type="AlphaFoldDB" id="A0A4T3EWM1"/>
<sequence>MNTITKPLLRAALLGSAALTLAACQAEEPEFEVDATDESGGELIAVPEGEGVQVDLPETEMTPVVEGAAAEDAMAEEAPAE</sequence>
<name>A0A4T3EWM1_9SPHN</name>
<accession>A0A4T3EWM1</accession>
<proteinExistence type="predicted"/>